<evidence type="ECO:0000256" key="2">
    <source>
        <dbReference type="ARBA" id="ARBA00023125"/>
    </source>
</evidence>
<dbReference type="AlphaFoldDB" id="A0A3S2VGR9"/>
<accession>A0A3S2VGR9</accession>
<dbReference type="InterPro" id="IPR000792">
    <property type="entry name" value="Tscrpt_reg_LuxR_C"/>
</dbReference>
<reference evidence="5 6" key="1">
    <citation type="submission" date="2019-01" db="EMBL/GenBank/DDBJ databases">
        <authorList>
            <person name="Chen W.-M."/>
        </authorList>
    </citation>
    <scope>NUCLEOTIDE SEQUENCE [LARGE SCALE GENOMIC DNA]</scope>
    <source>
        <strain evidence="5 6">FSY-9</strain>
    </source>
</reference>
<proteinExistence type="predicted"/>
<dbReference type="SUPFAM" id="SSF46894">
    <property type="entry name" value="C-terminal effector domain of the bipartite response regulators"/>
    <property type="match status" value="1"/>
</dbReference>
<gene>
    <name evidence="5" type="ORF">EOE18_01850</name>
</gene>
<evidence type="ECO:0000259" key="4">
    <source>
        <dbReference type="PROSITE" id="PS50043"/>
    </source>
</evidence>
<evidence type="ECO:0000313" key="6">
    <source>
        <dbReference type="Proteomes" id="UP000282837"/>
    </source>
</evidence>
<dbReference type="CDD" id="cd06170">
    <property type="entry name" value="LuxR_C_like"/>
    <property type="match status" value="1"/>
</dbReference>
<dbReference type="PRINTS" id="PR00038">
    <property type="entry name" value="HTHLUXR"/>
</dbReference>
<dbReference type="PANTHER" id="PTHR44688">
    <property type="entry name" value="DNA-BINDING TRANSCRIPTIONAL ACTIVATOR DEVR_DOSR"/>
    <property type="match status" value="1"/>
</dbReference>
<dbReference type="PANTHER" id="PTHR44688:SF16">
    <property type="entry name" value="DNA-BINDING TRANSCRIPTIONAL ACTIVATOR DEVR_DOSR"/>
    <property type="match status" value="1"/>
</dbReference>
<dbReference type="OrthoDB" id="9782655at2"/>
<keyword evidence="1" id="KW-0805">Transcription regulation</keyword>
<name>A0A3S2VGR9_9SPHN</name>
<dbReference type="InterPro" id="IPR016032">
    <property type="entry name" value="Sig_transdc_resp-reg_C-effctor"/>
</dbReference>
<dbReference type="GO" id="GO:0006355">
    <property type="term" value="P:regulation of DNA-templated transcription"/>
    <property type="evidence" value="ECO:0007669"/>
    <property type="project" value="InterPro"/>
</dbReference>
<sequence>MTNGTSLFLVDGDVRRRAAISHCLAGSMIHVEPFEDASELITRWPKNGLLLVHDDGRAIGALLNQMGRLGQWLPVIGFAQEPTTRQVVTAVLEGAIDYIAWPFSGEEISRVVNEAEAKAEVFGSAKLREALARSRVDRLTKREKEVLAGVAGGLSNRMIGEKLSISPRTVEIHRANMLTKMGANHTSEAIRIAIEAALVT</sequence>
<dbReference type="PROSITE" id="PS00622">
    <property type="entry name" value="HTH_LUXR_1"/>
    <property type="match status" value="1"/>
</dbReference>
<feature type="domain" description="HTH luxR-type" evidence="4">
    <location>
        <begin position="132"/>
        <end position="197"/>
    </location>
</feature>
<keyword evidence="6" id="KW-1185">Reference proteome</keyword>
<dbReference type="GO" id="GO:0003677">
    <property type="term" value="F:DNA binding"/>
    <property type="evidence" value="ECO:0007669"/>
    <property type="project" value="UniProtKB-KW"/>
</dbReference>
<evidence type="ECO:0000256" key="3">
    <source>
        <dbReference type="ARBA" id="ARBA00023163"/>
    </source>
</evidence>
<dbReference type="PROSITE" id="PS50043">
    <property type="entry name" value="HTH_LUXR_2"/>
    <property type="match status" value="1"/>
</dbReference>
<dbReference type="Gene3D" id="3.40.50.2300">
    <property type="match status" value="1"/>
</dbReference>
<keyword evidence="2" id="KW-0238">DNA-binding</keyword>
<protein>
    <submittedName>
        <fullName evidence="5">LuxR family transcriptional regulator</fullName>
    </submittedName>
</protein>
<dbReference type="Gene3D" id="1.10.10.10">
    <property type="entry name" value="Winged helix-like DNA-binding domain superfamily/Winged helix DNA-binding domain"/>
    <property type="match status" value="1"/>
</dbReference>
<organism evidence="5 6">
    <name type="scientific">Novosphingobium umbonatum</name>
    <dbReference type="NCBI Taxonomy" id="1908524"/>
    <lineage>
        <taxon>Bacteria</taxon>
        <taxon>Pseudomonadati</taxon>
        <taxon>Pseudomonadota</taxon>
        <taxon>Alphaproteobacteria</taxon>
        <taxon>Sphingomonadales</taxon>
        <taxon>Sphingomonadaceae</taxon>
        <taxon>Novosphingobium</taxon>
    </lineage>
</organism>
<dbReference type="InterPro" id="IPR036388">
    <property type="entry name" value="WH-like_DNA-bd_sf"/>
</dbReference>
<comment type="caution">
    <text evidence="5">The sequence shown here is derived from an EMBL/GenBank/DDBJ whole genome shotgun (WGS) entry which is preliminary data.</text>
</comment>
<dbReference type="SUPFAM" id="SSF52172">
    <property type="entry name" value="CheY-like"/>
    <property type="match status" value="1"/>
</dbReference>
<dbReference type="Proteomes" id="UP000282837">
    <property type="component" value="Unassembled WGS sequence"/>
</dbReference>
<dbReference type="Pfam" id="PF00196">
    <property type="entry name" value="GerE"/>
    <property type="match status" value="1"/>
</dbReference>
<dbReference type="InterPro" id="IPR011006">
    <property type="entry name" value="CheY-like_superfamily"/>
</dbReference>
<evidence type="ECO:0000313" key="5">
    <source>
        <dbReference type="EMBL" id="RVU07843.1"/>
    </source>
</evidence>
<dbReference type="SMART" id="SM00421">
    <property type="entry name" value="HTH_LUXR"/>
    <property type="match status" value="1"/>
</dbReference>
<dbReference type="EMBL" id="SACO01000001">
    <property type="protein sequence ID" value="RVU07843.1"/>
    <property type="molecule type" value="Genomic_DNA"/>
</dbReference>
<evidence type="ECO:0000256" key="1">
    <source>
        <dbReference type="ARBA" id="ARBA00023015"/>
    </source>
</evidence>
<keyword evidence="3" id="KW-0804">Transcription</keyword>